<evidence type="ECO:0000256" key="10">
    <source>
        <dbReference type="SAM" id="Phobius"/>
    </source>
</evidence>
<keyword evidence="2" id="KW-0813">Transport</keyword>
<organism evidence="13 14">
    <name type="scientific">Bowdeniella nasicola</name>
    <dbReference type="NCBI Taxonomy" id="208480"/>
    <lineage>
        <taxon>Bacteria</taxon>
        <taxon>Bacillati</taxon>
        <taxon>Actinomycetota</taxon>
        <taxon>Actinomycetes</taxon>
        <taxon>Actinomycetales</taxon>
        <taxon>Actinomycetaceae</taxon>
        <taxon>Bowdeniella</taxon>
    </lineage>
</organism>
<feature type="domain" description="ABC transmembrane type-1" evidence="12">
    <location>
        <begin position="23"/>
        <end position="303"/>
    </location>
</feature>
<feature type="domain" description="ABC transporter" evidence="11">
    <location>
        <begin position="340"/>
        <end position="575"/>
    </location>
</feature>
<dbReference type="EMBL" id="FNQV01000007">
    <property type="protein sequence ID" value="SEA33721.1"/>
    <property type="molecule type" value="Genomic_DNA"/>
</dbReference>
<evidence type="ECO:0000256" key="7">
    <source>
        <dbReference type="ARBA" id="ARBA00022989"/>
    </source>
</evidence>
<feature type="transmembrane region" description="Helical" evidence="10">
    <location>
        <begin position="163"/>
        <end position="181"/>
    </location>
</feature>
<keyword evidence="8 10" id="KW-0472">Membrane</keyword>
<dbReference type="PROSITE" id="PS00211">
    <property type="entry name" value="ABC_TRANSPORTER_1"/>
    <property type="match status" value="1"/>
</dbReference>
<dbReference type="InterPro" id="IPR011527">
    <property type="entry name" value="ABC1_TM_dom"/>
</dbReference>
<feature type="transmembrane region" description="Helical" evidence="10">
    <location>
        <begin position="137"/>
        <end position="156"/>
    </location>
</feature>
<keyword evidence="6 13" id="KW-0067">ATP-binding</keyword>
<proteinExistence type="inferred from homology"/>
<dbReference type="Gene3D" id="3.40.50.300">
    <property type="entry name" value="P-loop containing nucleotide triphosphate hydrolases"/>
    <property type="match status" value="1"/>
</dbReference>
<accession>A0A1H4ADB4</accession>
<evidence type="ECO:0000256" key="2">
    <source>
        <dbReference type="ARBA" id="ARBA00022448"/>
    </source>
</evidence>
<feature type="transmembrane region" description="Helical" evidence="10">
    <location>
        <begin position="20"/>
        <end position="47"/>
    </location>
</feature>
<dbReference type="FunFam" id="3.40.50.300:FF:000299">
    <property type="entry name" value="ABC transporter ATP-binding protein/permease"/>
    <property type="match status" value="1"/>
</dbReference>
<keyword evidence="4 10" id="KW-0812">Transmembrane</keyword>
<evidence type="ECO:0000256" key="3">
    <source>
        <dbReference type="ARBA" id="ARBA00022475"/>
    </source>
</evidence>
<keyword evidence="14" id="KW-1185">Reference proteome</keyword>
<comment type="similarity">
    <text evidence="9">Belongs to the ABC transporter superfamily. Lipid exporter (TC 3.A.1.106) family.</text>
</comment>
<comment type="subcellular location">
    <subcellularLocation>
        <location evidence="1">Cell membrane</location>
        <topology evidence="1">Multi-pass membrane protein</topology>
    </subcellularLocation>
</comment>
<dbReference type="GO" id="GO:0140359">
    <property type="term" value="F:ABC-type transporter activity"/>
    <property type="evidence" value="ECO:0007669"/>
    <property type="project" value="InterPro"/>
</dbReference>
<dbReference type="Pfam" id="PF00664">
    <property type="entry name" value="ABC_membrane"/>
    <property type="match status" value="1"/>
</dbReference>
<keyword evidence="5" id="KW-0547">Nucleotide-binding</keyword>
<dbReference type="InterPro" id="IPR003439">
    <property type="entry name" value="ABC_transporter-like_ATP-bd"/>
</dbReference>
<evidence type="ECO:0000256" key="6">
    <source>
        <dbReference type="ARBA" id="ARBA00022840"/>
    </source>
</evidence>
<dbReference type="AlphaFoldDB" id="A0A1H4ADB4"/>
<sequence>MVINMFVDPLLIQLARLAGWRVFATIAASVAAAGASVAAAFAIAAVVRHLLTAEAPLAEAMPALSLAALAVAARAGLLWLRDIAAISASNHVKADLRARLLRHALDLGGAHRFSRGAGGVQASIVDGVEHLQAWVGFYLPQLAAAIIIPGCLVGILLTRDVGVALIVAIGVAIVPLAQRAWSRVLGERASAHWDAYERFAARISDTLRGMETLVALHATARQGRTLRVDAEELRLATTASLRSSLAVSAITAGAMSVGTAGATLLAAYHAATGRLGAGDVILVLFLAAECFRPLQELQNYWHEGFHGQAAARGLAQLQAQRPLVTDARASDAAWPAAPAITCREVGYTYPGARTAALSDVSFALPGGSTLAIVGPSGSGKSTLASLLLRDIDPDSGEILIAGRPLPSYRLAEVRRGSALVAQQIVLLDGSIRDNVLAADPHASEERLATAVAAARVDEVTARLPGGLDAPVGERGARLSGGERQRVALARALLAGASVMVLDEATSALDAMNEALITEALRTTRGTCTTIVIAHRLSTVIGADYVLVLDEGRIAQFGPPADLARVPGPWADMLAAHQPIGDRP</sequence>
<dbReference type="InterPro" id="IPR027417">
    <property type="entry name" value="P-loop_NTPase"/>
</dbReference>
<evidence type="ECO:0000259" key="11">
    <source>
        <dbReference type="PROSITE" id="PS50893"/>
    </source>
</evidence>
<evidence type="ECO:0000256" key="8">
    <source>
        <dbReference type="ARBA" id="ARBA00023136"/>
    </source>
</evidence>
<keyword evidence="7 10" id="KW-1133">Transmembrane helix</keyword>
<evidence type="ECO:0000259" key="12">
    <source>
        <dbReference type="PROSITE" id="PS50929"/>
    </source>
</evidence>
<dbReference type="GO" id="GO:0016887">
    <property type="term" value="F:ATP hydrolysis activity"/>
    <property type="evidence" value="ECO:0007669"/>
    <property type="project" value="InterPro"/>
</dbReference>
<dbReference type="SUPFAM" id="SSF52540">
    <property type="entry name" value="P-loop containing nucleoside triphosphate hydrolases"/>
    <property type="match status" value="1"/>
</dbReference>
<dbReference type="PROSITE" id="PS50893">
    <property type="entry name" value="ABC_TRANSPORTER_2"/>
    <property type="match status" value="1"/>
</dbReference>
<dbReference type="PANTHER" id="PTHR24221">
    <property type="entry name" value="ATP-BINDING CASSETTE SUB-FAMILY B"/>
    <property type="match status" value="1"/>
</dbReference>
<name>A0A1H4ADB4_9ACTO</name>
<gene>
    <name evidence="13" type="ORF">SAMN02910418_01405</name>
</gene>
<dbReference type="GO" id="GO:0034040">
    <property type="term" value="F:ATPase-coupled lipid transmembrane transporter activity"/>
    <property type="evidence" value="ECO:0007669"/>
    <property type="project" value="TreeGrafter"/>
</dbReference>
<reference evidence="14" key="1">
    <citation type="submission" date="2016-10" db="EMBL/GenBank/DDBJ databases">
        <authorList>
            <person name="Varghese N."/>
            <person name="Submissions S."/>
        </authorList>
    </citation>
    <scope>NUCLEOTIDE SEQUENCE [LARGE SCALE GENOMIC DNA]</scope>
    <source>
        <strain evidence="14">KPR-1</strain>
    </source>
</reference>
<evidence type="ECO:0000256" key="5">
    <source>
        <dbReference type="ARBA" id="ARBA00022741"/>
    </source>
</evidence>
<dbReference type="PROSITE" id="PS50929">
    <property type="entry name" value="ABC_TM1F"/>
    <property type="match status" value="1"/>
</dbReference>
<dbReference type="Pfam" id="PF00005">
    <property type="entry name" value="ABC_tran"/>
    <property type="match status" value="1"/>
</dbReference>
<dbReference type="PANTHER" id="PTHR24221:SF646">
    <property type="entry name" value="HAEMOLYSIN SECRETION ATP-BINDING PROTEIN"/>
    <property type="match status" value="1"/>
</dbReference>
<feature type="transmembrane region" description="Helical" evidence="10">
    <location>
        <begin position="59"/>
        <end position="80"/>
    </location>
</feature>
<dbReference type="SMART" id="SM00382">
    <property type="entry name" value="AAA"/>
    <property type="match status" value="1"/>
</dbReference>
<evidence type="ECO:0000256" key="1">
    <source>
        <dbReference type="ARBA" id="ARBA00004651"/>
    </source>
</evidence>
<dbReference type="GO" id="GO:0005886">
    <property type="term" value="C:plasma membrane"/>
    <property type="evidence" value="ECO:0007669"/>
    <property type="project" value="UniProtKB-SubCell"/>
</dbReference>
<dbReference type="InterPro" id="IPR003593">
    <property type="entry name" value="AAA+_ATPase"/>
</dbReference>
<evidence type="ECO:0000313" key="14">
    <source>
        <dbReference type="Proteomes" id="UP000199288"/>
    </source>
</evidence>
<keyword evidence="3" id="KW-1003">Cell membrane</keyword>
<dbReference type="Proteomes" id="UP000199288">
    <property type="component" value="Unassembled WGS sequence"/>
</dbReference>
<protein>
    <submittedName>
        <fullName evidence="13">ATP-binding cassette, subfamily B</fullName>
    </submittedName>
</protein>
<dbReference type="GO" id="GO:0005524">
    <property type="term" value="F:ATP binding"/>
    <property type="evidence" value="ECO:0007669"/>
    <property type="project" value="UniProtKB-KW"/>
</dbReference>
<evidence type="ECO:0000313" key="13">
    <source>
        <dbReference type="EMBL" id="SEA33721.1"/>
    </source>
</evidence>
<evidence type="ECO:0000256" key="4">
    <source>
        <dbReference type="ARBA" id="ARBA00022692"/>
    </source>
</evidence>
<evidence type="ECO:0000256" key="9">
    <source>
        <dbReference type="ARBA" id="ARBA00061644"/>
    </source>
</evidence>
<dbReference type="InterPro" id="IPR017871">
    <property type="entry name" value="ABC_transporter-like_CS"/>
</dbReference>
<dbReference type="InterPro" id="IPR039421">
    <property type="entry name" value="Type_1_exporter"/>
</dbReference>
<dbReference type="Gene3D" id="1.20.1560.10">
    <property type="entry name" value="ABC transporter type 1, transmembrane domain"/>
    <property type="match status" value="1"/>
</dbReference>
<dbReference type="SUPFAM" id="SSF90123">
    <property type="entry name" value="ABC transporter transmembrane region"/>
    <property type="match status" value="1"/>
</dbReference>
<dbReference type="InterPro" id="IPR036640">
    <property type="entry name" value="ABC1_TM_sf"/>
</dbReference>